<evidence type="ECO:0000259" key="9">
    <source>
        <dbReference type="Pfam" id="PF17727"/>
    </source>
</evidence>
<evidence type="ECO:0000313" key="10">
    <source>
        <dbReference type="EMBL" id="OEF97972.1"/>
    </source>
</evidence>
<comment type="similarity">
    <text evidence="1 7">Belongs to the CtsR family.</text>
</comment>
<dbReference type="PIRSF" id="PIRSF010607">
    <property type="entry name" value="Txn_repr_CtsR"/>
    <property type="match status" value="1"/>
</dbReference>
<evidence type="ECO:0000256" key="6">
    <source>
        <dbReference type="ARBA" id="ARBA00023163"/>
    </source>
</evidence>
<dbReference type="Gene3D" id="3.30.56.130">
    <property type="entry name" value="Transcriptional regulator CtsR, winged HTH domain"/>
    <property type="match status" value="1"/>
</dbReference>
<evidence type="ECO:0000256" key="3">
    <source>
        <dbReference type="ARBA" id="ARBA00022491"/>
    </source>
</evidence>
<evidence type="ECO:0000256" key="5">
    <source>
        <dbReference type="ARBA" id="ARBA00023125"/>
    </source>
</evidence>
<feature type="domain" description="CtsR N-terminal HTH" evidence="8">
    <location>
        <begin position="4"/>
        <end position="73"/>
    </location>
</feature>
<accession>A0A1E5G4F5</accession>
<dbReference type="GO" id="GO:0006355">
    <property type="term" value="P:regulation of DNA-templated transcription"/>
    <property type="evidence" value="ECO:0007669"/>
    <property type="project" value="UniProtKB-UniRule"/>
</dbReference>
<keyword evidence="5 7" id="KW-0238">DNA-binding</keyword>
<protein>
    <recommendedName>
        <fullName evidence="2 7">Transcriptional regulator CtsR</fullName>
    </recommendedName>
</protein>
<dbReference type="STRING" id="766136.BHF68_12955"/>
<evidence type="ECO:0000256" key="7">
    <source>
        <dbReference type="PIRNR" id="PIRNR010607"/>
    </source>
</evidence>
<gene>
    <name evidence="10" type="ORF">BHF68_12955</name>
</gene>
<evidence type="ECO:0000256" key="2">
    <source>
        <dbReference type="ARBA" id="ARBA00014129"/>
    </source>
</evidence>
<evidence type="ECO:0000259" key="8">
    <source>
        <dbReference type="Pfam" id="PF05848"/>
    </source>
</evidence>
<dbReference type="RefSeq" id="WP_069642369.1">
    <property type="nucleotide sequence ID" value="NZ_MIJE01000002.1"/>
</dbReference>
<dbReference type="Proteomes" id="UP000094296">
    <property type="component" value="Unassembled WGS sequence"/>
</dbReference>
<dbReference type="GO" id="GO:0003677">
    <property type="term" value="F:DNA binding"/>
    <property type="evidence" value="ECO:0007669"/>
    <property type="project" value="UniProtKB-UniRule"/>
</dbReference>
<proteinExistence type="inferred from homology"/>
<dbReference type="InterPro" id="IPR041902">
    <property type="entry name" value="CtsR_N_sf"/>
</dbReference>
<dbReference type="InterPro" id="IPR041473">
    <property type="entry name" value="CtsR_C"/>
</dbReference>
<keyword evidence="6 7" id="KW-0804">Transcription</keyword>
<sequence>MLSVSNIIEKHIKELFLKSNVSMIEIKRNEMADRFDCAPSQINYVMQTRFSLEKGYIVKSKRGGGGFIRIQKIDIPKQRSLHRAVMQFVGEEASQEQSLGIIQRLHDERVITNREKQMLKAAMSRDVLGDDVAFKNKFRAKLLGAMFSAILGKDL</sequence>
<organism evidence="10 11">
    <name type="scientific">Desulfuribacillus alkaliarsenatis</name>
    <dbReference type="NCBI Taxonomy" id="766136"/>
    <lineage>
        <taxon>Bacteria</taxon>
        <taxon>Bacillati</taxon>
        <taxon>Bacillota</taxon>
        <taxon>Desulfuribacillia</taxon>
        <taxon>Desulfuribacillales</taxon>
        <taxon>Desulfuribacillaceae</taxon>
        <taxon>Desulfuribacillus</taxon>
    </lineage>
</organism>
<name>A0A1E5G4F5_9FIRM</name>
<evidence type="ECO:0000313" key="11">
    <source>
        <dbReference type="Proteomes" id="UP000094296"/>
    </source>
</evidence>
<dbReference type="AlphaFoldDB" id="A0A1E5G4F5"/>
<comment type="caution">
    <text evidence="10">The sequence shown here is derived from an EMBL/GenBank/DDBJ whole genome shotgun (WGS) entry which is preliminary data.</text>
</comment>
<dbReference type="InterPro" id="IPR041908">
    <property type="entry name" value="CtsR_C_sf"/>
</dbReference>
<dbReference type="InterPro" id="IPR040465">
    <property type="entry name" value="CtsR_N"/>
</dbReference>
<evidence type="ECO:0000256" key="1">
    <source>
        <dbReference type="ARBA" id="ARBA00010189"/>
    </source>
</evidence>
<dbReference type="Pfam" id="PF05848">
    <property type="entry name" value="CtsR"/>
    <property type="match status" value="1"/>
</dbReference>
<dbReference type="OrthoDB" id="1680813at2"/>
<dbReference type="InterPro" id="IPR008463">
    <property type="entry name" value="CtsR"/>
</dbReference>
<keyword evidence="11" id="KW-1185">Reference proteome</keyword>
<evidence type="ECO:0000256" key="4">
    <source>
        <dbReference type="ARBA" id="ARBA00023015"/>
    </source>
</evidence>
<dbReference type="EMBL" id="MIJE01000002">
    <property type="protein sequence ID" value="OEF97972.1"/>
    <property type="molecule type" value="Genomic_DNA"/>
</dbReference>
<keyword evidence="4 7" id="KW-0805">Transcription regulation</keyword>
<dbReference type="Pfam" id="PF17727">
    <property type="entry name" value="CtsR_C"/>
    <property type="match status" value="1"/>
</dbReference>
<dbReference type="Gene3D" id="1.10.1200.150">
    <property type="entry name" value="Transcriptional regulator CtsR, C-terminal domain"/>
    <property type="match status" value="1"/>
</dbReference>
<reference evidence="10 11" key="1">
    <citation type="submission" date="2016-09" db="EMBL/GenBank/DDBJ databases">
        <title>Draft genome sequence for the type strain of Desulfuribacillus alkaliarsenatis AHT28, an obligately anaerobic, sulfidogenic bacterium isolated from Russian soda lake sediments.</title>
        <authorList>
            <person name="Abin C.A."/>
            <person name="Hollibaugh J.T."/>
        </authorList>
    </citation>
    <scope>NUCLEOTIDE SEQUENCE [LARGE SCALE GENOMIC DNA]</scope>
    <source>
        <strain evidence="10 11">AHT28</strain>
    </source>
</reference>
<keyword evidence="3 7" id="KW-0678">Repressor</keyword>
<feature type="domain" description="CtsR C-terminal dimerization" evidence="9">
    <location>
        <begin position="80"/>
        <end position="147"/>
    </location>
</feature>